<keyword evidence="2" id="KW-1185">Reference proteome</keyword>
<organism evidence="1 2">
    <name type="scientific">Candidatus Methylocalor cossyra</name>
    <dbReference type="NCBI Taxonomy" id="3108543"/>
    <lineage>
        <taxon>Bacteria</taxon>
        <taxon>Pseudomonadati</taxon>
        <taxon>Pseudomonadota</taxon>
        <taxon>Gammaproteobacteria</taxon>
        <taxon>Methylococcales</taxon>
        <taxon>Methylococcaceae</taxon>
        <taxon>Candidatus Methylocalor</taxon>
    </lineage>
</organism>
<accession>A0ABM9NGI3</accession>
<gene>
    <name evidence="1" type="ORF">MECH1_V1_0841</name>
</gene>
<sequence length="244" mass="26973">MTAPLYMLRLELDSRALLRFARDQGINRAQDEDLGYACHAWLTACFGTLAPKPFRLFAERAAEPDLKLLAYSGLDSGTLSGHALAFASPSAHRVLEGARLAHAAMPAAWRNGLKLGFELLACPIVRQRHAEKDVFLCRVEGSTAENPHPARGAAYREWLAAQLAGAAILEGFELDSFRLVRTLRRAHVAAEHRFRTIRAITRPRALCRGTLVVADGPRFQELLRRGIGRHRAFGYGMLLLRPGG</sequence>
<dbReference type="Gene3D" id="3.30.70.1210">
    <property type="entry name" value="Crispr-associated protein, domain 2"/>
    <property type="match status" value="1"/>
</dbReference>
<protein>
    <submittedName>
        <fullName evidence="1">CRISPR system Cascade subunit CasE</fullName>
    </submittedName>
</protein>
<evidence type="ECO:0000313" key="2">
    <source>
        <dbReference type="Proteomes" id="UP001497493"/>
    </source>
</evidence>
<proteinExistence type="predicted"/>
<dbReference type="Proteomes" id="UP001497493">
    <property type="component" value="Chromosome"/>
</dbReference>
<dbReference type="SMART" id="SM01101">
    <property type="entry name" value="CRISPR_assoc"/>
    <property type="match status" value="1"/>
</dbReference>
<dbReference type="InterPro" id="IPR010179">
    <property type="entry name" value="CRISPR-assoc_prot_Cse3"/>
</dbReference>
<dbReference type="RefSeq" id="WP_348759160.1">
    <property type="nucleotide sequence ID" value="NZ_OZ026884.1"/>
</dbReference>
<reference evidence="1 2" key="1">
    <citation type="submission" date="2024-04" db="EMBL/GenBank/DDBJ databases">
        <authorList>
            <person name="Cremers G."/>
        </authorList>
    </citation>
    <scope>NUCLEOTIDE SEQUENCE [LARGE SCALE GENOMIC DNA]</scope>
    <source>
        <strain evidence="1">MeCH1-AG</strain>
    </source>
</reference>
<dbReference type="SUPFAM" id="SSF117987">
    <property type="entry name" value="CRISPR-associated protein"/>
    <property type="match status" value="1"/>
</dbReference>
<name>A0ABM9NGI3_9GAMM</name>
<dbReference type="EMBL" id="OZ026884">
    <property type="protein sequence ID" value="CAL1239617.1"/>
    <property type="molecule type" value="Genomic_DNA"/>
</dbReference>
<evidence type="ECO:0000313" key="1">
    <source>
        <dbReference type="EMBL" id="CAL1239617.1"/>
    </source>
</evidence>
<dbReference type="Pfam" id="PF08798">
    <property type="entry name" value="CRISPR_assoc"/>
    <property type="match status" value="1"/>
</dbReference>